<reference evidence="16" key="1">
    <citation type="submission" date="2025-08" db="UniProtKB">
        <authorList>
            <consortium name="RefSeq"/>
        </authorList>
    </citation>
    <scope>IDENTIFICATION</scope>
</reference>
<evidence type="ECO:0000256" key="2">
    <source>
        <dbReference type="ARBA" id="ARBA00004651"/>
    </source>
</evidence>
<dbReference type="GO" id="GO:0007606">
    <property type="term" value="P:sensory perception of chemical stimulus"/>
    <property type="evidence" value="ECO:0007669"/>
    <property type="project" value="UniProtKB-ARBA"/>
</dbReference>
<keyword evidence="4 13" id="KW-1003">Cell membrane</keyword>
<evidence type="ECO:0000256" key="3">
    <source>
        <dbReference type="ARBA" id="ARBA00010663"/>
    </source>
</evidence>
<comment type="caution">
    <text evidence="13">Lacks conserved residue(s) required for the propagation of feature annotation.</text>
</comment>
<evidence type="ECO:0000313" key="16">
    <source>
        <dbReference type="RefSeq" id="XP_004628523.1"/>
    </source>
</evidence>
<evidence type="ECO:0000256" key="10">
    <source>
        <dbReference type="ARBA" id="ARBA00023170"/>
    </source>
</evidence>
<dbReference type="RefSeq" id="XP_004628523.1">
    <property type="nucleotide sequence ID" value="XM_004628466.1"/>
</dbReference>
<comment type="similarity">
    <text evidence="3 13">Belongs to the G-protein coupled receptor 1 family.</text>
</comment>
<keyword evidence="12 13" id="KW-0807">Transducer</keyword>
<dbReference type="OrthoDB" id="9623738at2759"/>
<keyword evidence="5 13" id="KW-0589">Pheromone response</keyword>
<dbReference type="InterPro" id="IPR004072">
    <property type="entry name" value="Vmron_rcpt_1"/>
</dbReference>
<keyword evidence="10 13" id="KW-0675">Receptor</keyword>
<dbReference type="PANTHER" id="PTHR24062">
    <property type="entry name" value="VOMERONASAL TYPE-1 RECEPTOR"/>
    <property type="match status" value="1"/>
</dbReference>
<evidence type="ECO:0000256" key="13">
    <source>
        <dbReference type="RuleBase" id="RU364061"/>
    </source>
</evidence>
<dbReference type="InParanoid" id="A0A6P3EZ24"/>
<feature type="transmembrane region" description="Helical" evidence="13">
    <location>
        <begin position="223"/>
        <end position="244"/>
    </location>
</feature>
<dbReference type="PROSITE" id="PS50262">
    <property type="entry name" value="G_PROTEIN_RECEP_F1_2"/>
    <property type="match status" value="1"/>
</dbReference>
<comment type="subcellular location">
    <subcellularLocation>
        <location evidence="2 13">Cell membrane</location>
        <topology evidence="2 13">Multi-pass membrane protein</topology>
    </subcellularLocation>
</comment>
<dbReference type="AlphaFoldDB" id="A0A6P3EZ24"/>
<dbReference type="GO" id="GO:0005886">
    <property type="term" value="C:plasma membrane"/>
    <property type="evidence" value="ECO:0007669"/>
    <property type="project" value="UniProtKB-SubCell"/>
</dbReference>
<feature type="transmembrane region" description="Helical" evidence="13">
    <location>
        <begin position="121"/>
        <end position="146"/>
    </location>
</feature>
<evidence type="ECO:0000259" key="14">
    <source>
        <dbReference type="PROSITE" id="PS50262"/>
    </source>
</evidence>
<evidence type="ECO:0000256" key="8">
    <source>
        <dbReference type="ARBA" id="ARBA00023040"/>
    </source>
</evidence>
<keyword evidence="11" id="KW-0325">Glycoprotein</keyword>
<dbReference type="GO" id="GO:0016503">
    <property type="term" value="F:pheromone receptor activity"/>
    <property type="evidence" value="ECO:0007669"/>
    <property type="project" value="InterPro"/>
</dbReference>
<dbReference type="GeneID" id="101562411"/>
<evidence type="ECO:0000256" key="12">
    <source>
        <dbReference type="ARBA" id="ARBA00023224"/>
    </source>
</evidence>
<comment type="function">
    <text evidence="1">Putative pheromone receptor.</text>
</comment>
<evidence type="ECO:0000256" key="4">
    <source>
        <dbReference type="ARBA" id="ARBA00022475"/>
    </source>
</evidence>
<dbReference type="SUPFAM" id="SSF81321">
    <property type="entry name" value="Family A G protein-coupled receptor-like"/>
    <property type="match status" value="1"/>
</dbReference>
<evidence type="ECO:0000313" key="15">
    <source>
        <dbReference type="Proteomes" id="UP000515203"/>
    </source>
</evidence>
<keyword evidence="9 13" id="KW-0472">Membrane</keyword>
<keyword evidence="15" id="KW-1185">Reference proteome</keyword>
<evidence type="ECO:0000256" key="1">
    <source>
        <dbReference type="ARBA" id="ARBA00003878"/>
    </source>
</evidence>
<keyword evidence="6 13" id="KW-0812">Transmembrane</keyword>
<feature type="transmembrane region" description="Helical" evidence="13">
    <location>
        <begin position="12"/>
        <end position="32"/>
    </location>
</feature>
<keyword evidence="8 13" id="KW-0297">G-protein coupled receptor</keyword>
<dbReference type="InterPro" id="IPR017452">
    <property type="entry name" value="GPCR_Rhodpsn_7TM"/>
</dbReference>
<proteinExistence type="inferred from homology"/>
<gene>
    <name evidence="16" type="primary">LOC101562411</name>
</gene>
<accession>A0A6P3EZ24</accession>
<dbReference type="Proteomes" id="UP000515203">
    <property type="component" value="Unplaced"/>
</dbReference>
<keyword evidence="7 13" id="KW-1133">Transmembrane helix</keyword>
<protein>
    <recommendedName>
        <fullName evidence="13">Vomeronasal type-1 receptor</fullName>
    </recommendedName>
</protein>
<evidence type="ECO:0000256" key="7">
    <source>
        <dbReference type="ARBA" id="ARBA00022989"/>
    </source>
</evidence>
<organism evidence="15 16">
    <name type="scientific">Octodon degus</name>
    <name type="common">Degu</name>
    <name type="synonym">Sciurus degus</name>
    <dbReference type="NCBI Taxonomy" id="10160"/>
    <lineage>
        <taxon>Eukaryota</taxon>
        <taxon>Metazoa</taxon>
        <taxon>Chordata</taxon>
        <taxon>Craniata</taxon>
        <taxon>Vertebrata</taxon>
        <taxon>Euteleostomi</taxon>
        <taxon>Mammalia</taxon>
        <taxon>Eutheria</taxon>
        <taxon>Euarchontoglires</taxon>
        <taxon>Glires</taxon>
        <taxon>Rodentia</taxon>
        <taxon>Hystricomorpha</taxon>
        <taxon>Octodontidae</taxon>
        <taxon>Octodon</taxon>
    </lineage>
</organism>
<dbReference type="GO" id="GO:0019236">
    <property type="term" value="P:response to pheromone"/>
    <property type="evidence" value="ECO:0007669"/>
    <property type="project" value="UniProtKB-KW"/>
</dbReference>
<dbReference type="FunFam" id="1.20.1070.10:FF:000033">
    <property type="entry name" value="Vomeronasal type-1 receptor"/>
    <property type="match status" value="1"/>
</dbReference>
<feature type="domain" description="G-protein coupled receptors family 1 profile" evidence="14">
    <location>
        <begin position="21"/>
        <end position="279"/>
    </location>
</feature>
<evidence type="ECO:0000256" key="9">
    <source>
        <dbReference type="ARBA" id="ARBA00023136"/>
    </source>
</evidence>
<dbReference type="Gene3D" id="1.20.1070.10">
    <property type="entry name" value="Rhodopsin 7-helix transmembrane proteins"/>
    <property type="match status" value="1"/>
</dbReference>
<name>A0A6P3EZ24_OCTDE</name>
<sequence length="309" mass="34731">MILNLLKGTVLAFLTTLGTAGNTFVFISHVLMFGGAEKKATHLILIHLAFTHIIMLLSKGMPSTIAAFGVRHFLDDTGCKVVCYLERVARGLSICTSSLLTVVQAFTVSPSHSRCRRPRSAWFILLLFPFLWIFNFLTNLTLLVYIRSTSENTSQISTSDYYCSFQPENQKVRWIILGTMAFRDAVSQGVMCGASGYMVLLLHQHHQRVLQLRSSKVLCKTPAEVKAAQSVLLLMLCFLLFYWADCVCNLLISMVENNLIINVREFLTLGYAILSPFVLIHRDGHVAACHFPQRESGAFRRYLLPAAFQ</sequence>
<dbReference type="FunCoup" id="A0A6P3EZ24">
    <property type="interactions" value="134"/>
</dbReference>
<evidence type="ECO:0000256" key="6">
    <source>
        <dbReference type="ARBA" id="ARBA00022692"/>
    </source>
</evidence>
<evidence type="ECO:0000256" key="5">
    <source>
        <dbReference type="ARBA" id="ARBA00022507"/>
    </source>
</evidence>
<evidence type="ECO:0000256" key="11">
    <source>
        <dbReference type="ARBA" id="ARBA00023180"/>
    </source>
</evidence>
<feature type="transmembrane region" description="Helical" evidence="13">
    <location>
        <begin position="44"/>
        <end position="68"/>
    </location>
</feature>
<dbReference type="Pfam" id="PF03402">
    <property type="entry name" value="V1R"/>
    <property type="match status" value="1"/>
</dbReference>